<dbReference type="eggNOG" id="ENOG502S44N">
    <property type="taxonomic scope" value="Eukaryota"/>
</dbReference>
<keyword evidence="5 11" id="KW-1133">Transmembrane helix</keyword>
<evidence type="ECO:0000256" key="5">
    <source>
        <dbReference type="ARBA" id="ARBA00022989"/>
    </source>
</evidence>
<evidence type="ECO:0000256" key="2">
    <source>
        <dbReference type="ARBA" id="ARBA00011085"/>
    </source>
</evidence>
<dbReference type="PANTHER" id="PTHR28097:SF1">
    <property type="entry name" value="PHEROMONE A FACTOR RECEPTOR"/>
    <property type="match status" value="1"/>
</dbReference>
<feature type="transmembrane region" description="Helical" evidence="11">
    <location>
        <begin position="168"/>
        <end position="190"/>
    </location>
</feature>
<dbReference type="Pfam" id="PF02076">
    <property type="entry name" value="STE3"/>
    <property type="match status" value="1"/>
</dbReference>
<organism evidence="12 13">
    <name type="scientific">Cyphellophora europaea (strain CBS 101466)</name>
    <name type="common">Phialophora europaea</name>
    <dbReference type="NCBI Taxonomy" id="1220924"/>
    <lineage>
        <taxon>Eukaryota</taxon>
        <taxon>Fungi</taxon>
        <taxon>Dikarya</taxon>
        <taxon>Ascomycota</taxon>
        <taxon>Pezizomycotina</taxon>
        <taxon>Eurotiomycetes</taxon>
        <taxon>Chaetothyriomycetidae</taxon>
        <taxon>Chaetothyriales</taxon>
        <taxon>Cyphellophoraceae</taxon>
        <taxon>Cyphellophora</taxon>
    </lineage>
</organism>
<dbReference type="VEuPathDB" id="FungiDB:HMPREF1541_04924"/>
<keyword evidence="13" id="KW-1185">Reference proteome</keyword>
<evidence type="ECO:0000256" key="3">
    <source>
        <dbReference type="ARBA" id="ARBA00022507"/>
    </source>
</evidence>
<evidence type="ECO:0000256" key="11">
    <source>
        <dbReference type="SAM" id="Phobius"/>
    </source>
</evidence>
<evidence type="ECO:0000313" key="12">
    <source>
        <dbReference type="EMBL" id="ETN40645.1"/>
    </source>
</evidence>
<comment type="similarity">
    <text evidence="2">Belongs to the G-protein coupled receptor 4 family.</text>
</comment>
<dbReference type="AlphaFoldDB" id="W2RWF0"/>
<keyword evidence="4 11" id="KW-0812">Transmembrane</keyword>
<keyword evidence="3" id="KW-0589">Pheromone response</keyword>
<dbReference type="EMBL" id="KB822720">
    <property type="protein sequence ID" value="ETN40645.1"/>
    <property type="molecule type" value="Genomic_DNA"/>
</dbReference>
<evidence type="ECO:0008006" key="14">
    <source>
        <dbReference type="Google" id="ProtNLM"/>
    </source>
</evidence>
<dbReference type="GeneID" id="19972263"/>
<dbReference type="RefSeq" id="XP_008717488.1">
    <property type="nucleotide sequence ID" value="XM_008719266.1"/>
</dbReference>
<evidence type="ECO:0000256" key="4">
    <source>
        <dbReference type="ARBA" id="ARBA00022692"/>
    </source>
</evidence>
<feature type="transmembrane region" description="Helical" evidence="11">
    <location>
        <begin position="211"/>
        <end position="237"/>
    </location>
</feature>
<evidence type="ECO:0000256" key="1">
    <source>
        <dbReference type="ARBA" id="ARBA00004141"/>
    </source>
</evidence>
<name>W2RWF0_CYPE1</name>
<dbReference type="GO" id="GO:0004932">
    <property type="term" value="F:mating-type factor pheromone receptor activity"/>
    <property type="evidence" value="ECO:0007669"/>
    <property type="project" value="InterPro"/>
</dbReference>
<feature type="transmembrane region" description="Helical" evidence="11">
    <location>
        <begin position="6"/>
        <end position="28"/>
    </location>
</feature>
<feature type="transmembrane region" description="Helical" evidence="11">
    <location>
        <begin position="119"/>
        <end position="140"/>
    </location>
</feature>
<evidence type="ECO:0000256" key="10">
    <source>
        <dbReference type="SAM" id="MobiDB-lite"/>
    </source>
</evidence>
<dbReference type="PANTHER" id="PTHR28097">
    <property type="entry name" value="PHEROMONE A FACTOR RECEPTOR"/>
    <property type="match status" value="1"/>
</dbReference>
<keyword evidence="8" id="KW-0675">Receptor</keyword>
<comment type="subcellular location">
    <subcellularLocation>
        <location evidence="1">Membrane</location>
        <topology evidence="1">Multi-pass membrane protein</topology>
    </subcellularLocation>
</comment>
<feature type="transmembrane region" description="Helical" evidence="11">
    <location>
        <begin position="271"/>
        <end position="291"/>
    </location>
</feature>
<evidence type="ECO:0000256" key="9">
    <source>
        <dbReference type="ARBA" id="ARBA00023224"/>
    </source>
</evidence>
<proteinExistence type="inferred from homology"/>
<dbReference type="InterPro" id="IPR001499">
    <property type="entry name" value="GPCR_STE3"/>
</dbReference>
<evidence type="ECO:0000256" key="8">
    <source>
        <dbReference type="ARBA" id="ARBA00023170"/>
    </source>
</evidence>
<evidence type="ECO:0000256" key="7">
    <source>
        <dbReference type="ARBA" id="ARBA00023136"/>
    </source>
</evidence>
<dbReference type="CDD" id="cd14966">
    <property type="entry name" value="7tmD_STE3"/>
    <property type="match status" value="1"/>
</dbReference>
<keyword evidence="7 11" id="KW-0472">Membrane</keyword>
<reference evidence="12 13" key="1">
    <citation type="submission" date="2013-03" db="EMBL/GenBank/DDBJ databases">
        <title>The Genome Sequence of Phialophora europaea CBS 101466.</title>
        <authorList>
            <consortium name="The Broad Institute Genomics Platform"/>
            <person name="Cuomo C."/>
            <person name="de Hoog S."/>
            <person name="Gorbushina A."/>
            <person name="Walker B."/>
            <person name="Young S.K."/>
            <person name="Zeng Q."/>
            <person name="Gargeya S."/>
            <person name="Fitzgerald M."/>
            <person name="Haas B."/>
            <person name="Abouelleil A."/>
            <person name="Allen A.W."/>
            <person name="Alvarado L."/>
            <person name="Arachchi H.M."/>
            <person name="Berlin A.M."/>
            <person name="Chapman S.B."/>
            <person name="Gainer-Dewar J."/>
            <person name="Goldberg J."/>
            <person name="Griggs A."/>
            <person name="Gujja S."/>
            <person name="Hansen M."/>
            <person name="Howarth C."/>
            <person name="Imamovic A."/>
            <person name="Ireland A."/>
            <person name="Larimer J."/>
            <person name="McCowan C."/>
            <person name="Murphy C."/>
            <person name="Pearson M."/>
            <person name="Poon T.W."/>
            <person name="Priest M."/>
            <person name="Roberts A."/>
            <person name="Saif S."/>
            <person name="Shea T."/>
            <person name="Sisk P."/>
            <person name="Sykes S."/>
            <person name="Wortman J."/>
            <person name="Nusbaum C."/>
            <person name="Birren B."/>
        </authorList>
    </citation>
    <scope>NUCLEOTIDE SEQUENCE [LARGE SCALE GENOMIC DNA]</scope>
    <source>
        <strain evidence="12 13">CBS 101466</strain>
    </source>
</reference>
<protein>
    <recommendedName>
        <fullName evidence="14">Pheromone a factor receptor</fullName>
    </recommendedName>
</protein>
<dbReference type="GO" id="GO:0005886">
    <property type="term" value="C:plasma membrane"/>
    <property type="evidence" value="ECO:0007669"/>
    <property type="project" value="TreeGrafter"/>
</dbReference>
<dbReference type="GO" id="GO:0000750">
    <property type="term" value="P:pheromone-dependent signal transduction involved in conjugation with cellular fusion"/>
    <property type="evidence" value="ECO:0007669"/>
    <property type="project" value="TreeGrafter"/>
</dbReference>
<dbReference type="HOGENOM" id="CLU_027592_3_2_1"/>
<feature type="transmembrane region" description="Helical" evidence="11">
    <location>
        <begin position="35"/>
        <end position="58"/>
    </location>
</feature>
<gene>
    <name evidence="12" type="ORF">HMPREF1541_04924</name>
</gene>
<dbReference type="PRINTS" id="PR00899">
    <property type="entry name" value="GPCRSTE3"/>
</dbReference>
<evidence type="ECO:0000313" key="13">
    <source>
        <dbReference type="Proteomes" id="UP000030752"/>
    </source>
</evidence>
<dbReference type="Proteomes" id="UP000030752">
    <property type="component" value="Unassembled WGS sequence"/>
</dbReference>
<keyword evidence="9" id="KW-0807">Transducer</keyword>
<accession>W2RWF0</accession>
<feature type="transmembrane region" description="Helical" evidence="11">
    <location>
        <begin position="78"/>
        <end position="98"/>
    </location>
</feature>
<dbReference type="InParanoid" id="W2RWF0"/>
<feature type="region of interest" description="Disordered" evidence="10">
    <location>
        <begin position="312"/>
        <end position="347"/>
    </location>
</feature>
<sequence length="377" mass="41433">MINVFVLGIAYTPLALLSLILSVPSLVIQGRARNFPTIVLIACIAVLNLQNVANAFIWPGWGDNPWEGRIFCDIEIRLYAALPTAVAGADASLFRQLAAAVRTDRVDLVPTKGQRYRKWTFDLSLCVLFPIIVMSTQYFMSNGRFYVVVVIGCTPSIQSNWVAYFLQLGWALLSALIATVYCTIAVARVVRHRRQISGVLATSGMRTDRYIRLFTLGAVGLALSLPHPLLAAIGLWVTGSTGDAISWRKSHPPWWADMILRMSVDGVSEQLVTRGSQIVLGFIVFALFGLGREANLFYSTMVTRSVKTRLQGHNAQHDPLPPSLEGRPNATDHVRLGPDAGTGISGTRRMDNIETELWLADNDGDLGSARQHTRTAT</sequence>
<dbReference type="OrthoDB" id="2874149at2759"/>
<evidence type="ECO:0000256" key="6">
    <source>
        <dbReference type="ARBA" id="ARBA00023040"/>
    </source>
</evidence>
<keyword evidence="6" id="KW-0297">G-protein coupled receptor</keyword>
<dbReference type="FunCoup" id="W2RWF0">
    <property type="interactions" value="65"/>
</dbReference>